<reference evidence="3" key="1">
    <citation type="submission" date="2020-10" db="EMBL/GenBank/DDBJ databases">
        <authorList>
            <person name="Gilroy R."/>
        </authorList>
    </citation>
    <scope>NUCLEOTIDE SEQUENCE</scope>
    <source>
        <strain evidence="3">1748</strain>
    </source>
</reference>
<dbReference type="Proteomes" id="UP000823629">
    <property type="component" value="Unassembled WGS sequence"/>
</dbReference>
<evidence type="ECO:0000313" key="4">
    <source>
        <dbReference type="Proteomes" id="UP000823629"/>
    </source>
</evidence>
<feature type="transmembrane region" description="Helical" evidence="2">
    <location>
        <begin position="91"/>
        <end position="111"/>
    </location>
</feature>
<evidence type="ECO:0000256" key="2">
    <source>
        <dbReference type="SAM" id="Phobius"/>
    </source>
</evidence>
<organism evidence="3 4">
    <name type="scientific">Candidatus Scatoplasma merdavium</name>
    <dbReference type="NCBI Taxonomy" id="2840932"/>
    <lineage>
        <taxon>Bacteria</taxon>
        <taxon>Bacillati</taxon>
        <taxon>Bacillota</taxon>
        <taxon>Bacilli</taxon>
        <taxon>Bacillales</taxon>
        <taxon>Candidatus Scatoplasma</taxon>
    </lineage>
</organism>
<evidence type="ECO:0008006" key="5">
    <source>
        <dbReference type="Google" id="ProtNLM"/>
    </source>
</evidence>
<sequence length="385" mass="42968">MEEKNTDIQVNQEENDVDELLSAGKKDNVQEVLESEAEANPLNNISDVLNKVNSDSELFKPLEDYSKEIPGDEAVSLLQKDFSQNLKKANIFSKVTSIILIAGVAGLLASVIAGINWLIWTILGVVIVLMIVAFIFQRRANKDLSAQADKYISRAIETIDSYAFDQEGLTNKQFSVKSRVALDDLVEAHYFDVIQKFNSRNIVTATYLGETLKVGEVACMNPYQEAADDTQNTAQPVKKKGKAPEASYGIFGKYFSYPLLLSENASIILTLKGPNCYLPTYLDGYTEVTTDRLKSSFVCYTDNKAVFDNVLANDELVELLNSFNPDEHMENMFLSVNPHGLKICLNYNESVMEVPTVGSVKGQPYTHFKQDVRKVLDIIAQLKKD</sequence>
<protein>
    <recommendedName>
        <fullName evidence="5">DUF3137 domain-containing protein</fullName>
    </recommendedName>
</protein>
<evidence type="ECO:0000256" key="1">
    <source>
        <dbReference type="SAM" id="MobiDB-lite"/>
    </source>
</evidence>
<evidence type="ECO:0000313" key="3">
    <source>
        <dbReference type="EMBL" id="MBO8414157.1"/>
    </source>
</evidence>
<keyword evidence="2" id="KW-1133">Transmembrane helix</keyword>
<feature type="region of interest" description="Disordered" evidence="1">
    <location>
        <begin position="1"/>
        <end position="21"/>
    </location>
</feature>
<feature type="transmembrane region" description="Helical" evidence="2">
    <location>
        <begin position="117"/>
        <end position="136"/>
    </location>
</feature>
<proteinExistence type="predicted"/>
<name>A0A9D9GLD6_9BACL</name>
<dbReference type="AlphaFoldDB" id="A0A9D9GLD6"/>
<accession>A0A9D9GLD6</accession>
<comment type="caution">
    <text evidence="3">The sequence shown here is derived from an EMBL/GenBank/DDBJ whole genome shotgun (WGS) entry which is preliminary data.</text>
</comment>
<gene>
    <name evidence="3" type="ORF">IAC78_01570</name>
</gene>
<reference evidence="3" key="2">
    <citation type="journal article" date="2021" name="PeerJ">
        <title>Extensive microbial diversity within the chicken gut microbiome revealed by metagenomics and culture.</title>
        <authorList>
            <person name="Gilroy R."/>
            <person name="Ravi A."/>
            <person name="Getino M."/>
            <person name="Pursley I."/>
            <person name="Horton D.L."/>
            <person name="Alikhan N.F."/>
            <person name="Baker D."/>
            <person name="Gharbi K."/>
            <person name="Hall N."/>
            <person name="Watson M."/>
            <person name="Adriaenssens E.M."/>
            <person name="Foster-Nyarko E."/>
            <person name="Jarju S."/>
            <person name="Secka A."/>
            <person name="Antonio M."/>
            <person name="Oren A."/>
            <person name="Chaudhuri R.R."/>
            <person name="La Ragione R."/>
            <person name="Hildebrand F."/>
            <person name="Pallen M.J."/>
        </authorList>
    </citation>
    <scope>NUCLEOTIDE SEQUENCE</scope>
    <source>
        <strain evidence="3">1748</strain>
    </source>
</reference>
<keyword evidence="2" id="KW-0472">Membrane</keyword>
<keyword evidence="2" id="KW-0812">Transmembrane</keyword>
<dbReference type="EMBL" id="JADING010000046">
    <property type="protein sequence ID" value="MBO8414157.1"/>
    <property type="molecule type" value="Genomic_DNA"/>
</dbReference>